<dbReference type="AlphaFoldDB" id="A0A1I2VB41"/>
<evidence type="ECO:0000313" key="2">
    <source>
        <dbReference type="Proteomes" id="UP000199642"/>
    </source>
</evidence>
<evidence type="ECO:0000313" key="1">
    <source>
        <dbReference type="EMBL" id="SFG84626.1"/>
    </source>
</evidence>
<proteinExistence type="predicted"/>
<name>A0A1I2VB41_9BACT</name>
<gene>
    <name evidence="1" type="ORF">SAMN04487988_10920</name>
</gene>
<keyword evidence="2" id="KW-1185">Reference proteome</keyword>
<dbReference type="EMBL" id="FOPC01000009">
    <property type="protein sequence ID" value="SFG84626.1"/>
    <property type="molecule type" value="Genomic_DNA"/>
</dbReference>
<dbReference type="Proteomes" id="UP000199642">
    <property type="component" value="Unassembled WGS sequence"/>
</dbReference>
<reference evidence="2" key="1">
    <citation type="submission" date="2016-10" db="EMBL/GenBank/DDBJ databases">
        <authorList>
            <person name="Varghese N."/>
            <person name="Submissions S."/>
        </authorList>
    </citation>
    <scope>NUCLEOTIDE SEQUENCE [LARGE SCALE GENOMIC DNA]</scope>
    <source>
        <strain evidence="2">DSM 19315</strain>
    </source>
</reference>
<dbReference type="STRING" id="435880.SAMN04487988_10920"/>
<sequence>MFDIKTNDLIVSESGNTLTIKTVNPKTGKNTKLSEALNFLPSGIIYKAETGMGATTLELTSLRNSIIVEPTRSTAFQKANNPNNPFPALYVGSDIETRKGIEPSMIKSYLRSKNPFKKFLVVAESLTKLIKQIPTKELGTYHFTIDESDSFQLDSTFRDGMEKCLDIYKQIEPERRSMVTATPLEFTDPELLNEPKITIRYEHGNKRDVQLFECDNGFGVLVESILKKFSGDPSNFEKVVIALNSLSLINSVIEAITDDKLSGGVDIAQINVLCSSSSEAKVIKYHELKGEHLPGLVTFITSAFFTGLDLQDKFHLFTYVSSKESVLRLSEKKIKQVAGRGRNGLLSETIIYERKDIPKGPFFSFHDLKEAAESQLQSLNCIEKTYSKSPIMKARIESTFKAMLTNGAVDSSRLVRKNLKGDYSVSFLNIDALLEYSRVAKTVYHPKNGLAEALRTSGCVVNISQKHSALTPSETDTHIAKLASTEKKKLITLLYNIAKRKMSFEEAYEEQATTKAVVLGLSIFEKFRKYIDEDVLIEAISKTLSKERSGTSVRNLKRLETKLDFAIQDPTTGFLKELFQKIPLSPEKGVWYSNDDLIHKYQQAAAISGKLIPPGTKEDVEKMILEDIKAIFETRSSNNNERDGYYLKGRKIVEGLPAGLKKYFFPGFAAEDYIPD</sequence>
<organism evidence="1 2">
    <name type="scientific">Algoriphagus hitonicola</name>
    <dbReference type="NCBI Taxonomy" id="435880"/>
    <lineage>
        <taxon>Bacteria</taxon>
        <taxon>Pseudomonadati</taxon>
        <taxon>Bacteroidota</taxon>
        <taxon>Cytophagia</taxon>
        <taxon>Cytophagales</taxon>
        <taxon>Cyclobacteriaceae</taxon>
        <taxon>Algoriphagus</taxon>
    </lineage>
</organism>
<accession>A0A1I2VB41</accession>
<protein>
    <submittedName>
        <fullName evidence="1">Uncharacterized protein</fullName>
    </submittedName>
</protein>
<dbReference type="RefSeq" id="WP_092792226.1">
    <property type="nucleotide sequence ID" value="NZ_JBHRVW010000002.1"/>
</dbReference>